<evidence type="ECO:0000256" key="5">
    <source>
        <dbReference type="ARBA" id="ARBA00022771"/>
    </source>
</evidence>
<comment type="catalytic activity">
    <reaction evidence="1 9">
        <text>S-ubiquitinyl-[E2 ubiquitin-conjugating enzyme]-L-cysteine + [acceptor protein]-L-lysine = [E2 ubiquitin-conjugating enzyme]-L-cysteine + N(6)-ubiquitinyl-[acceptor protein]-L-lysine.</text>
        <dbReference type="EC" id="2.3.2.27"/>
    </reaction>
</comment>
<dbReference type="InterPro" id="IPR039164">
    <property type="entry name" value="UBR1-like"/>
</dbReference>
<comment type="pathway">
    <text evidence="2 9">Protein modification; protein ubiquitination.</text>
</comment>
<evidence type="ECO:0000256" key="8">
    <source>
        <dbReference type="ARBA" id="ARBA00046341"/>
    </source>
</evidence>
<keyword evidence="5 9" id="KW-0863">Zinc-finger</keyword>
<comment type="caution">
    <text evidence="11">The sequence shown here is derived from an EMBL/GenBank/DDBJ whole genome shotgun (WGS) entry which is preliminary data.</text>
</comment>
<evidence type="ECO:0000313" key="12">
    <source>
        <dbReference type="Proteomes" id="UP001160483"/>
    </source>
</evidence>
<organism evidence="11 12">
    <name type="scientific">Peronospora belbahrii</name>
    <dbReference type="NCBI Taxonomy" id="622444"/>
    <lineage>
        <taxon>Eukaryota</taxon>
        <taxon>Sar</taxon>
        <taxon>Stramenopiles</taxon>
        <taxon>Oomycota</taxon>
        <taxon>Peronosporomycetes</taxon>
        <taxon>Peronosporales</taxon>
        <taxon>Peronosporaceae</taxon>
        <taxon>Peronospora</taxon>
    </lineage>
</organism>
<keyword evidence="4 9" id="KW-0479">Metal-binding</keyword>
<sequence>MSTLPFRTEPTALRRYLRAQSVETICHEIMPSFLSNLRHFPALGDEKTSNSVPLESIGEFLDTILLAPIDHVLIQDNSHPDMATFNSSRDVFPPIPREHFFLTYQSKTTAQVLCGYIFQRNDIVFNCKTCQSDETCVLCLKCFQNGNHQGHEVFFSSNKSRWSV</sequence>
<evidence type="ECO:0000256" key="7">
    <source>
        <dbReference type="ARBA" id="ARBA00022833"/>
    </source>
</evidence>
<evidence type="ECO:0000256" key="1">
    <source>
        <dbReference type="ARBA" id="ARBA00000900"/>
    </source>
</evidence>
<evidence type="ECO:0000256" key="3">
    <source>
        <dbReference type="ARBA" id="ARBA00022679"/>
    </source>
</evidence>
<protein>
    <recommendedName>
        <fullName evidence="9">E3 ubiquitin-protein ligase</fullName>
        <ecNumber evidence="9">2.3.2.27</ecNumber>
    </recommendedName>
</protein>
<dbReference type="SMART" id="SM00396">
    <property type="entry name" value="ZnF_UBR1"/>
    <property type="match status" value="1"/>
</dbReference>
<comment type="function">
    <text evidence="9">Ubiquitin ligase protein which is a component of the N-end rule pathway. Recognizes and binds to proteins bearing specific N-terminal residues that are destabilizing according to the N-end rule, leading to their ubiquitination and subsequent degradation.</text>
</comment>
<dbReference type="PANTHER" id="PTHR21497">
    <property type="entry name" value="UBIQUITIN LIGASE E3 ALPHA-RELATED"/>
    <property type="match status" value="1"/>
</dbReference>
<dbReference type="GO" id="GO:0061630">
    <property type="term" value="F:ubiquitin protein ligase activity"/>
    <property type="evidence" value="ECO:0007669"/>
    <property type="project" value="UniProtKB-UniRule"/>
</dbReference>
<gene>
    <name evidence="11" type="ORF">PBS003_LOCUS7867</name>
</gene>
<keyword evidence="3 9" id="KW-0808">Transferase</keyword>
<dbReference type="GO" id="GO:0016567">
    <property type="term" value="P:protein ubiquitination"/>
    <property type="evidence" value="ECO:0007669"/>
    <property type="project" value="UniProtKB-UniRule"/>
</dbReference>
<keyword evidence="6 9" id="KW-0833">Ubl conjugation pathway</keyword>
<dbReference type="GO" id="GO:0071596">
    <property type="term" value="P:ubiquitin-dependent protein catabolic process via the N-end rule pathway"/>
    <property type="evidence" value="ECO:0007669"/>
    <property type="project" value="UniProtKB-UniRule"/>
</dbReference>
<accession>A0AAU9LC29</accession>
<evidence type="ECO:0000313" key="11">
    <source>
        <dbReference type="EMBL" id="CAH0481261.1"/>
    </source>
</evidence>
<dbReference type="AlphaFoldDB" id="A0AAU9LC29"/>
<feature type="domain" description="UBR-type" evidence="10">
    <location>
        <begin position="112"/>
        <end position="160"/>
    </location>
</feature>
<evidence type="ECO:0000256" key="9">
    <source>
        <dbReference type="RuleBase" id="RU366018"/>
    </source>
</evidence>
<proteinExistence type="inferred from homology"/>
<evidence type="ECO:0000259" key="10">
    <source>
        <dbReference type="SMART" id="SM00396"/>
    </source>
</evidence>
<evidence type="ECO:0000256" key="6">
    <source>
        <dbReference type="ARBA" id="ARBA00022786"/>
    </source>
</evidence>
<dbReference type="FunFam" id="2.10.110.30:FF:000002">
    <property type="entry name" value="Putative e3 ubiquitin-protein ligase ubr3"/>
    <property type="match status" value="1"/>
</dbReference>
<evidence type="ECO:0000256" key="4">
    <source>
        <dbReference type="ARBA" id="ARBA00022723"/>
    </source>
</evidence>
<dbReference type="EC" id="2.3.2.27" evidence="9"/>
<name>A0AAU9LC29_9STRA</name>
<dbReference type="Proteomes" id="UP001160483">
    <property type="component" value="Unassembled WGS sequence"/>
</dbReference>
<dbReference type="EMBL" id="CAKKTJ010000327">
    <property type="protein sequence ID" value="CAH0481261.1"/>
    <property type="molecule type" value="Genomic_DNA"/>
</dbReference>
<dbReference type="PANTHER" id="PTHR21497:SF24">
    <property type="entry name" value="E3 UBIQUITIN-PROTEIN LIGASE UBR1"/>
    <property type="match status" value="1"/>
</dbReference>
<dbReference type="Gene3D" id="2.10.110.30">
    <property type="match status" value="1"/>
</dbReference>
<evidence type="ECO:0000256" key="2">
    <source>
        <dbReference type="ARBA" id="ARBA00004906"/>
    </source>
</evidence>
<comment type="similarity">
    <text evidence="8 9">Belongs to the E3 ubiquitin-protein ligase UBR1-like family.</text>
</comment>
<dbReference type="GO" id="GO:0005737">
    <property type="term" value="C:cytoplasm"/>
    <property type="evidence" value="ECO:0007669"/>
    <property type="project" value="TreeGrafter"/>
</dbReference>
<dbReference type="GO" id="GO:0000151">
    <property type="term" value="C:ubiquitin ligase complex"/>
    <property type="evidence" value="ECO:0007669"/>
    <property type="project" value="TreeGrafter"/>
</dbReference>
<reference evidence="11" key="1">
    <citation type="submission" date="2021-11" db="EMBL/GenBank/DDBJ databases">
        <authorList>
            <person name="Islam A."/>
            <person name="Islam S."/>
            <person name="Flora M.S."/>
            <person name="Rahman M."/>
            <person name="Ziaur R.M."/>
            <person name="Epstein J.H."/>
            <person name="Hassan M."/>
            <person name="Klassen M."/>
            <person name="Woodard K."/>
            <person name="Webb A."/>
            <person name="Webby R.J."/>
            <person name="El Zowalaty M.E."/>
        </authorList>
    </citation>
    <scope>NUCLEOTIDE SEQUENCE</scope>
    <source>
        <strain evidence="11">Pbs3</strain>
    </source>
</reference>
<dbReference type="Pfam" id="PF02207">
    <property type="entry name" value="zf-UBR"/>
    <property type="match status" value="1"/>
</dbReference>
<dbReference type="GO" id="GO:0008270">
    <property type="term" value="F:zinc ion binding"/>
    <property type="evidence" value="ECO:0007669"/>
    <property type="project" value="UniProtKB-UniRule"/>
</dbReference>
<keyword evidence="7 9" id="KW-0862">Zinc</keyword>
<dbReference type="InterPro" id="IPR003126">
    <property type="entry name" value="Znf_UBR"/>
</dbReference>